<keyword evidence="1" id="KW-1133">Transmembrane helix</keyword>
<evidence type="ECO:0000313" key="2">
    <source>
        <dbReference type="EMBL" id="MPN31084.1"/>
    </source>
</evidence>
<keyword evidence="1" id="KW-0472">Membrane</keyword>
<accession>A0A645H439</accession>
<sequence>MEPTAKTNRISPQVEALRKIYRVFFRIICGFLWFCVLLNLVLAIVFYFRVRSELNGSIRTTGVVTRFVLEDRCYFPVVTVTNSEGKKQTLTSNFGKNMNRQERLNLLKTEIPIFYREGEESFSEDTFLAKWFFALFFLVQVGGLLLLLLILFVVDKILSSVFRKAYRKSEGENSE</sequence>
<dbReference type="AlphaFoldDB" id="A0A645H439"/>
<dbReference type="EMBL" id="VSSQ01082475">
    <property type="protein sequence ID" value="MPN31084.1"/>
    <property type="molecule type" value="Genomic_DNA"/>
</dbReference>
<name>A0A645H439_9ZZZZ</name>
<evidence type="ECO:0000256" key="1">
    <source>
        <dbReference type="SAM" id="Phobius"/>
    </source>
</evidence>
<protein>
    <submittedName>
        <fullName evidence="2">Uncharacterized protein</fullName>
    </submittedName>
</protein>
<feature type="transmembrane region" description="Helical" evidence="1">
    <location>
        <begin position="23"/>
        <end position="48"/>
    </location>
</feature>
<gene>
    <name evidence="2" type="ORF">SDC9_178558</name>
</gene>
<comment type="caution">
    <text evidence="2">The sequence shown here is derived from an EMBL/GenBank/DDBJ whole genome shotgun (WGS) entry which is preliminary data.</text>
</comment>
<keyword evidence="1" id="KW-0812">Transmembrane</keyword>
<feature type="transmembrane region" description="Helical" evidence="1">
    <location>
        <begin position="131"/>
        <end position="154"/>
    </location>
</feature>
<proteinExistence type="predicted"/>
<organism evidence="2">
    <name type="scientific">bioreactor metagenome</name>
    <dbReference type="NCBI Taxonomy" id="1076179"/>
    <lineage>
        <taxon>unclassified sequences</taxon>
        <taxon>metagenomes</taxon>
        <taxon>ecological metagenomes</taxon>
    </lineage>
</organism>
<reference evidence="2" key="1">
    <citation type="submission" date="2019-08" db="EMBL/GenBank/DDBJ databases">
        <authorList>
            <person name="Kucharzyk K."/>
            <person name="Murdoch R.W."/>
            <person name="Higgins S."/>
            <person name="Loffler F."/>
        </authorList>
    </citation>
    <scope>NUCLEOTIDE SEQUENCE</scope>
</reference>